<evidence type="ECO:0000256" key="3">
    <source>
        <dbReference type="ARBA" id="ARBA00022679"/>
    </source>
</evidence>
<dbReference type="UniPathway" id="UPA00286"/>
<organism evidence="9 10">
    <name type="scientific">Clostridium putrefaciens</name>
    <dbReference type="NCBI Taxonomy" id="99675"/>
    <lineage>
        <taxon>Bacteria</taxon>
        <taxon>Bacillati</taxon>
        <taxon>Bacillota</taxon>
        <taxon>Clostridia</taxon>
        <taxon>Eubacteriales</taxon>
        <taxon>Clostridiaceae</taxon>
        <taxon>Clostridium</taxon>
    </lineage>
</organism>
<name>A0A381JAB9_9CLOT</name>
<sequence>MNKVKNTLMISIFVIIIGGFSIGSLLQTDRDVSYIEFRSLTKISRPSKNELLDGTYFSKTDEYMSDQFFQRDKWVKAHILFNINVLKKTKINNVVIGKEGYLLNFNPNIDIDQVKEKSYKSIHSNVTNINELSSYLQNRNSSLCFVSVPVQSKYRYDRYPYFMNNNKEKQNFVEDTFHNLLSENVNFVDMREIFYKNKDDNFYYKTDHHWNMNGAFLGYQSVINKLSERYPSVGKPYNKEDYDIKSYSKFYGSQNRQLSLMFKTDDNIDLWYPKYELPKYKKYGGDGYDNNIFYLDNLNSSNTYATYMNGDQAETIIETNRDELPNALIFGDSFTNPVEPYLSQHFNTTRIIDLRYYKDMSLYEYIDKNNPDIVIMIMNSGDLDGGGGNLNFR</sequence>
<keyword evidence="4" id="KW-0732">Signal</keyword>
<keyword evidence="7" id="KW-0812">Transmembrane</keyword>
<comment type="pathway">
    <text evidence="2">Glycan biosynthesis; alginate biosynthesis.</text>
</comment>
<accession>A0A381JAB9</accession>
<keyword evidence="7" id="KW-0472">Membrane</keyword>
<evidence type="ECO:0000256" key="2">
    <source>
        <dbReference type="ARBA" id="ARBA00005182"/>
    </source>
</evidence>
<protein>
    <submittedName>
        <fullName evidence="9">Membrane protein</fullName>
    </submittedName>
</protein>
<dbReference type="AlphaFoldDB" id="A0A381JAB9"/>
<evidence type="ECO:0000256" key="1">
    <source>
        <dbReference type="ARBA" id="ARBA00004418"/>
    </source>
</evidence>
<dbReference type="EMBL" id="UFWZ01000001">
    <property type="protein sequence ID" value="SUY47322.1"/>
    <property type="molecule type" value="Genomic_DNA"/>
</dbReference>
<evidence type="ECO:0000313" key="9">
    <source>
        <dbReference type="EMBL" id="SUY47322.1"/>
    </source>
</evidence>
<dbReference type="GO" id="GO:0016740">
    <property type="term" value="F:transferase activity"/>
    <property type="evidence" value="ECO:0007669"/>
    <property type="project" value="UniProtKB-KW"/>
</dbReference>
<dbReference type="InterPro" id="IPR031811">
    <property type="entry name" value="ALGX/ALGJ_SGNH-like"/>
</dbReference>
<dbReference type="GO" id="GO:0042121">
    <property type="term" value="P:alginic acid biosynthetic process"/>
    <property type="evidence" value="ECO:0007669"/>
    <property type="project" value="UniProtKB-UniPathway"/>
</dbReference>
<keyword evidence="3" id="KW-0808">Transferase</keyword>
<proteinExistence type="predicted"/>
<evidence type="ECO:0000256" key="6">
    <source>
        <dbReference type="ARBA" id="ARBA00022841"/>
    </source>
</evidence>
<keyword evidence="7" id="KW-1133">Transmembrane helix</keyword>
<evidence type="ECO:0000256" key="4">
    <source>
        <dbReference type="ARBA" id="ARBA00022729"/>
    </source>
</evidence>
<evidence type="ECO:0000256" key="7">
    <source>
        <dbReference type="SAM" id="Phobius"/>
    </source>
</evidence>
<feature type="domain" description="AlgX/AlgJ SGNH hydrolase-like" evidence="8">
    <location>
        <begin position="112"/>
        <end position="232"/>
    </location>
</feature>
<dbReference type="GO" id="GO:0042597">
    <property type="term" value="C:periplasmic space"/>
    <property type="evidence" value="ECO:0007669"/>
    <property type="project" value="UniProtKB-SubCell"/>
</dbReference>
<comment type="subcellular location">
    <subcellularLocation>
        <location evidence="1">Periplasm</location>
    </subcellularLocation>
</comment>
<dbReference type="Proteomes" id="UP000254664">
    <property type="component" value="Unassembled WGS sequence"/>
</dbReference>
<feature type="transmembrane region" description="Helical" evidence="7">
    <location>
        <begin position="7"/>
        <end position="26"/>
    </location>
</feature>
<reference evidence="9 10" key="1">
    <citation type="submission" date="2018-06" db="EMBL/GenBank/DDBJ databases">
        <authorList>
            <consortium name="Pathogen Informatics"/>
            <person name="Doyle S."/>
        </authorList>
    </citation>
    <scope>NUCLEOTIDE SEQUENCE [LARGE SCALE GENOMIC DNA]</scope>
    <source>
        <strain evidence="9 10">NCTC9836</strain>
    </source>
</reference>
<dbReference type="RefSeq" id="WP_115641290.1">
    <property type="nucleotide sequence ID" value="NZ_UFWZ01000001.1"/>
</dbReference>
<keyword evidence="5" id="KW-0574">Periplasm</keyword>
<keyword evidence="10" id="KW-1185">Reference proteome</keyword>
<dbReference type="Pfam" id="PF16822">
    <property type="entry name" value="ALGX"/>
    <property type="match status" value="1"/>
</dbReference>
<dbReference type="OrthoDB" id="175771at2"/>
<gene>
    <name evidence="9" type="ORF">NCTC9836_01652</name>
</gene>
<evidence type="ECO:0000259" key="8">
    <source>
        <dbReference type="Pfam" id="PF16822"/>
    </source>
</evidence>
<keyword evidence="6" id="KW-0016">Alginate biosynthesis</keyword>
<evidence type="ECO:0000313" key="10">
    <source>
        <dbReference type="Proteomes" id="UP000254664"/>
    </source>
</evidence>
<evidence type="ECO:0000256" key="5">
    <source>
        <dbReference type="ARBA" id="ARBA00022764"/>
    </source>
</evidence>